<dbReference type="STRING" id="37653.A0A0L8GG43"/>
<dbReference type="OrthoDB" id="6129557at2759"/>
<gene>
    <name evidence="1" type="ORF">OCBIM_22034009mg</name>
</gene>
<accession>A0A0L8GG43</accession>
<dbReference type="InterPro" id="IPR012337">
    <property type="entry name" value="RNaseH-like_sf"/>
</dbReference>
<dbReference type="AlphaFoldDB" id="A0A0L8GG43"/>
<sequence length="261" mass="30386">MSNFVEEKIVEILQKTNFSIQVDDNTIRNQAILLVYVRFVHEDDIKEEMLLIKSLSETTNGEDISNDIMQYFNDKNIPLTSLIDIASDGVAATTGKVKGFVSRMKSVAPYIFYIHCIIHRQHLVAKNIGGHMEEALNTAIHANNFVKSNSVNNRFFMQFCEDEDFKTLLLRTEVRWLSKGLRLERLVNLWEPLINFLMFKSQVTHYNSKKQADTAKKILERLSEFKSKIFYNKQDEDKYPSNVNNVHNSSSLKYRTEKYSI</sequence>
<dbReference type="SUPFAM" id="SSF53098">
    <property type="entry name" value="Ribonuclease H-like"/>
    <property type="match status" value="1"/>
</dbReference>
<protein>
    <recommendedName>
        <fullName evidence="2">DUF4371 domain-containing protein</fullName>
    </recommendedName>
</protein>
<dbReference type="PANTHER" id="PTHR45913:SF22">
    <property type="entry name" value="SCAN BOX DOMAIN-CONTAINING PROTEIN"/>
    <property type="match status" value="1"/>
</dbReference>
<reference evidence="1" key="1">
    <citation type="submission" date="2015-07" db="EMBL/GenBank/DDBJ databases">
        <title>MeaNS - Measles Nucleotide Surveillance Program.</title>
        <authorList>
            <person name="Tran T."/>
            <person name="Druce J."/>
        </authorList>
    </citation>
    <scope>NUCLEOTIDE SEQUENCE</scope>
    <source>
        <strain evidence="1">UCB-OBI-ISO-001</strain>
        <tissue evidence="1">Gonad</tissue>
    </source>
</reference>
<organism evidence="1">
    <name type="scientific">Octopus bimaculoides</name>
    <name type="common">California two-spotted octopus</name>
    <dbReference type="NCBI Taxonomy" id="37653"/>
    <lineage>
        <taxon>Eukaryota</taxon>
        <taxon>Metazoa</taxon>
        <taxon>Spiralia</taxon>
        <taxon>Lophotrochozoa</taxon>
        <taxon>Mollusca</taxon>
        <taxon>Cephalopoda</taxon>
        <taxon>Coleoidea</taxon>
        <taxon>Octopodiformes</taxon>
        <taxon>Octopoda</taxon>
        <taxon>Incirrata</taxon>
        <taxon>Octopodidae</taxon>
        <taxon>Octopus</taxon>
    </lineage>
</organism>
<dbReference type="PANTHER" id="PTHR45913">
    <property type="entry name" value="EPM2A-INTERACTING PROTEIN 1"/>
    <property type="match status" value="1"/>
</dbReference>
<name>A0A0L8GG43_OCTBM</name>
<evidence type="ECO:0000313" key="1">
    <source>
        <dbReference type="EMBL" id="KOF75923.1"/>
    </source>
</evidence>
<dbReference type="EMBL" id="KQ421946">
    <property type="protein sequence ID" value="KOF75923.1"/>
    <property type="molecule type" value="Genomic_DNA"/>
</dbReference>
<proteinExistence type="predicted"/>
<evidence type="ECO:0008006" key="2">
    <source>
        <dbReference type="Google" id="ProtNLM"/>
    </source>
</evidence>